<organism evidence="1 2">
    <name type="scientific">Shewanella sedimentimangrovi</name>
    <dbReference type="NCBI Taxonomy" id="2814293"/>
    <lineage>
        <taxon>Bacteria</taxon>
        <taxon>Pseudomonadati</taxon>
        <taxon>Pseudomonadota</taxon>
        <taxon>Gammaproteobacteria</taxon>
        <taxon>Alteromonadales</taxon>
        <taxon>Shewanellaceae</taxon>
        <taxon>Shewanella</taxon>
    </lineage>
</organism>
<dbReference type="EMBL" id="CP071502">
    <property type="protein sequence ID" value="QSX37567.1"/>
    <property type="molecule type" value="Genomic_DNA"/>
</dbReference>
<evidence type="ECO:0000313" key="1">
    <source>
        <dbReference type="EMBL" id="QSX37567.1"/>
    </source>
</evidence>
<reference evidence="1 2" key="1">
    <citation type="submission" date="2021-03" db="EMBL/GenBank/DDBJ databases">
        <title>Novel species identification of genus Shewanella.</title>
        <authorList>
            <person name="Liu G."/>
            <person name="Zhang Q."/>
        </authorList>
    </citation>
    <scope>NUCLEOTIDE SEQUENCE [LARGE SCALE GENOMIC DNA]</scope>
    <source>
        <strain evidence="1 2">FJAT-52962</strain>
    </source>
</reference>
<dbReference type="RefSeq" id="WP_207380770.1">
    <property type="nucleotide sequence ID" value="NZ_CP071502.1"/>
</dbReference>
<accession>A0ABX7R2Q3</accession>
<evidence type="ECO:0000313" key="2">
    <source>
        <dbReference type="Proteomes" id="UP000663207"/>
    </source>
</evidence>
<gene>
    <name evidence="1" type="ORF">JYB85_01600</name>
</gene>
<keyword evidence="2" id="KW-1185">Reference proteome</keyword>
<sequence>MTVLPRKDKEARIKDIANMILPELVPDQLQLLGIADSDIDITGFAEARNHSTPGMALLQLTKHRADAIIAKGSKLYAPKSQDRESQLDYVNENSNILMRQWARLTHLLTHTSPNNQAILRLIDLIIESSVLAGYYAGSNDMLALTDRYVDSGYNASVAKPQKGGQAKAKVTEPVKILVQDMANFVYQEPNLASTTKATLAEAIVQVLQDFSATGNNKSIPALKKFPNRAPELDTVNKWIKSVVKPSNTSSKPKASLAVVTAKLKAAYTTRQIAASLA</sequence>
<dbReference type="Proteomes" id="UP000663207">
    <property type="component" value="Chromosome"/>
</dbReference>
<protein>
    <submittedName>
        <fullName evidence="1">Uncharacterized protein</fullName>
    </submittedName>
</protein>
<name>A0ABX7R2Q3_9GAMM</name>
<proteinExistence type="predicted"/>